<dbReference type="Gene3D" id="2.30.110.10">
    <property type="entry name" value="Electron Transport, Fmn-binding Protein, Chain A"/>
    <property type="match status" value="1"/>
</dbReference>
<protein>
    <submittedName>
        <fullName evidence="1">Pyridoxamine 5'-phosphate oxidase family protein</fullName>
    </submittedName>
</protein>
<sequence>MNTTDAKPLSEISQAEALTLLATQEIGRLVYTRRALPAVTPVNFVLRDGAIWIWTASASSMWQAVRGAVVAFEADAIDPVERTGWSVVVLGVAEWVREPAAVERALADGPEPWVMGRKEHLLRIPLTSVSGRRIVPLATDLAHTSP</sequence>
<comment type="caution">
    <text evidence="1">The sequence shown here is derived from an EMBL/GenBank/DDBJ whole genome shotgun (WGS) entry which is preliminary data.</text>
</comment>
<evidence type="ECO:0000313" key="1">
    <source>
        <dbReference type="EMBL" id="MBR7831513.1"/>
    </source>
</evidence>
<gene>
    <name evidence="1" type="ORF">KDK95_34810</name>
</gene>
<accession>A0A941EJG5</accession>
<dbReference type="InterPro" id="IPR012349">
    <property type="entry name" value="Split_barrel_FMN-bd"/>
</dbReference>
<keyword evidence="2" id="KW-1185">Reference proteome</keyword>
<dbReference type="InterPro" id="IPR024747">
    <property type="entry name" value="Pyridox_Oxase-rel"/>
</dbReference>
<dbReference type="AlphaFoldDB" id="A0A941EJG5"/>
<dbReference type="EMBL" id="JAGSOH010000302">
    <property type="protein sequence ID" value="MBR7831513.1"/>
    <property type="molecule type" value="Genomic_DNA"/>
</dbReference>
<organism evidence="1 2">
    <name type="scientific">Actinospica acidithermotolerans</name>
    <dbReference type="NCBI Taxonomy" id="2828514"/>
    <lineage>
        <taxon>Bacteria</taxon>
        <taxon>Bacillati</taxon>
        <taxon>Actinomycetota</taxon>
        <taxon>Actinomycetes</taxon>
        <taxon>Catenulisporales</taxon>
        <taxon>Actinospicaceae</taxon>
        <taxon>Actinospica</taxon>
    </lineage>
</organism>
<proteinExistence type="predicted"/>
<dbReference type="Proteomes" id="UP000676325">
    <property type="component" value="Unassembled WGS sequence"/>
</dbReference>
<evidence type="ECO:0000313" key="2">
    <source>
        <dbReference type="Proteomes" id="UP000676325"/>
    </source>
</evidence>
<dbReference type="SUPFAM" id="SSF50475">
    <property type="entry name" value="FMN-binding split barrel"/>
    <property type="match status" value="1"/>
</dbReference>
<name>A0A941EJG5_9ACTN</name>
<reference evidence="1" key="1">
    <citation type="submission" date="2021-04" db="EMBL/GenBank/DDBJ databases">
        <title>Genome based classification of Actinospica acidithermotolerans sp. nov., an actinobacterium isolated from an Indonesian hot spring.</title>
        <authorList>
            <person name="Kusuma A.B."/>
            <person name="Putra K.E."/>
            <person name="Nafisah S."/>
            <person name="Loh J."/>
            <person name="Nouioui I."/>
            <person name="Goodfellow M."/>
        </authorList>
    </citation>
    <scope>NUCLEOTIDE SEQUENCE</scope>
    <source>
        <strain evidence="1">MGRD01-02</strain>
    </source>
</reference>
<dbReference type="Pfam" id="PF12900">
    <property type="entry name" value="Pyridox_ox_2"/>
    <property type="match status" value="1"/>
</dbReference>
<dbReference type="RefSeq" id="WP_212522615.1">
    <property type="nucleotide sequence ID" value="NZ_JAGSOH010000302.1"/>
</dbReference>